<keyword evidence="3" id="KW-0067">ATP-binding</keyword>
<dbReference type="InterPro" id="IPR027417">
    <property type="entry name" value="P-loop_NTPase"/>
</dbReference>
<dbReference type="PANTHER" id="PTHR12169">
    <property type="entry name" value="ATPASE N2B"/>
    <property type="match status" value="1"/>
</dbReference>
<dbReference type="AlphaFoldDB" id="A0A7J7KJ53"/>
<dbReference type="GO" id="GO:0005739">
    <property type="term" value="C:mitochondrion"/>
    <property type="evidence" value="ECO:0007669"/>
    <property type="project" value="TreeGrafter"/>
</dbReference>
<comment type="similarity">
    <text evidence="1">Belongs to the AFG1 ATPase family.</text>
</comment>
<evidence type="ECO:0000256" key="2">
    <source>
        <dbReference type="ARBA" id="ARBA00022741"/>
    </source>
</evidence>
<dbReference type="GO" id="GO:0005524">
    <property type="term" value="F:ATP binding"/>
    <property type="evidence" value="ECO:0007669"/>
    <property type="project" value="UniProtKB-KW"/>
</dbReference>
<organism evidence="4 5">
    <name type="scientific">Bugula neritina</name>
    <name type="common">Brown bryozoan</name>
    <name type="synonym">Sertularia neritina</name>
    <dbReference type="NCBI Taxonomy" id="10212"/>
    <lineage>
        <taxon>Eukaryota</taxon>
        <taxon>Metazoa</taxon>
        <taxon>Spiralia</taxon>
        <taxon>Lophotrochozoa</taxon>
        <taxon>Bryozoa</taxon>
        <taxon>Gymnolaemata</taxon>
        <taxon>Cheilostomatida</taxon>
        <taxon>Flustrina</taxon>
        <taxon>Buguloidea</taxon>
        <taxon>Bugulidae</taxon>
        <taxon>Bugula</taxon>
    </lineage>
</organism>
<protein>
    <submittedName>
        <fullName evidence="4">LACE1</fullName>
    </submittedName>
</protein>
<name>A0A7J7KJ53_BUGNE</name>
<dbReference type="Gene3D" id="3.40.50.300">
    <property type="entry name" value="P-loop containing nucleotide triphosphate hydrolases"/>
    <property type="match status" value="1"/>
</dbReference>
<evidence type="ECO:0000313" key="4">
    <source>
        <dbReference type="EMBL" id="KAF6037914.1"/>
    </source>
</evidence>
<dbReference type="GO" id="GO:0016887">
    <property type="term" value="F:ATP hydrolysis activity"/>
    <property type="evidence" value="ECO:0007669"/>
    <property type="project" value="InterPro"/>
</dbReference>
<comment type="caution">
    <text evidence="4">The sequence shown here is derived from an EMBL/GenBank/DDBJ whole genome shotgun (WGS) entry which is preliminary data.</text>
</comment>
<dbReference type="NCBIfam" id="NF040713">
    <property type="entry name" value="ZapE"/>
    <property type="match status" value="1"/>
</dbReference>
<reference evidence="4" key="1">
    <citation type="submission" date="2020-06" db="EMBL/GenBank/DDBJ databases">
        <title>Draft genome of Bugula neritina, a colonial animal packing powerful symbionts and potential medicines.</title>
        <authorList>
            <person name="Rayko M."/>
        </authorList>
    </citation>
    <scope>NUCLEOTIDE SEQUENCE [LARGE SCALE GENOMIC DNA]</scope>
    <source>
        <strain evidence="4">Kwan_BN1</strain>
    </source>
</reference>
<dbReference type="InterPro" id="IPR005654">
    <property type="entry name" value="ATPase_AFG1-like"/>
</dbReference>
<dbReference type="PANTHER" id="PTHR12169:SF6">
    <property type="entry name" value="AFG1-LIKE ATPASE"/>
    <property type="match status" value="1"/>
</dbReference>
<keyword evidence="5" id="KW-1185">Reference proteome</keyword>
<dbReference type="EMBL" id="VXIV02000495">
    <property type="protein sequence ID" value="KAF6037914.1"/>
    <property type="molecule type" value="Genomic_DNA"/>
</dbReference>
<dbReference type="OrthoDB" id="548867at2759"/>
<proteinExistence type="inferred from homology"/>
<dbReference type="Proteomes" id="UP000593567">
    <property type="component" value="Unassembled WGS sequence"/>
</dbReference>
<evidence type="ECO:0000256" key="3">
    <source>
        <dbReference type="ARBA" id="ARBA00022840"/>
    </source>
</evidence>
<evidence type="ECO:0000256" key="1">
    <source>
        <dbReference type="ARBA" id="ARBA00010322"/>
    </source>
</evidence>
<dbReference type="FunFam" id="3.40.50.300:FF:003045">
    <property type="entry name" value="GD10885"/>
    <property type="match status" value="1"/>
</dbReference>
<accession>A0A7J7KJ53</accession>
<gene>
    <name evidence="4" type="ORF">EB796_003763</name>
</gene>
<evidence type="ECO:0000313" key="5">
    <source>
        <dbReference type="Proteomes" id="UP000593567"/>
    </source>
</evidence>
<sequence>MALKRRSFNLLKSSVISSFSRSLAGNRFESKYSTYSPIQLYEQKVSSGKLQHDSHQHDVMLLLDELALQVQTYQPQKQSLFSQMFSRKDIPEAPKSFYLYGGVGTGKTMLMDLFYSAVQTSKKQRVHFNAFMSDVHKKIHAVKSTVPKQVNVRKYESFDPIPPVADLLANKCSLLCFDEFQVTDIADAMILKRLFTELFDRGIIVVATSNRPPDDLYKNGLQRVNFLPFIDILKSRANVIDLDSGKDYRQLRTSADQFYFLTSDADVDSRLDELFIFLTKTSKEKPSPITLQFLGRELKLRKACGPVLDTTFKEMCEQPLSANDYLEICKHFDTIRLVVSAAAIPSQLFENDVDIREKTEEKLKEGSILMDDLGLEQNSESHKSLSIITGEEKLFAMDRCISRLVEMRSTEYWQKSSRNGHQLQYNE</sequence>
<keyword evidence="2" id="KW-0547">Nucleotide-binding</keyword>
<dbReference type="SUPFAM" id="SSF52540">
    <property type="entry name" value="P-loop containing nucleoside triphosphate hydrolases"/>
    <property type="match status" value="1"/>
</dbReference>
<dbReference type="Pfam" id="PF03969">
    <property type="entry name" value="AFG1_ATPase"/>
    <property type="match status" value="1"/>
</dbReference>